<evidence type="ECO:0000259" key="7">
    <source>
        <dbReference type="PROSITE" id="PS50850"/>
    </source>
</evidence>
<dbReference type="GO" id="GO:0005886">
    <property type="term" value="C:plasma membrane"/>
    <property type="evidence" value="ECO:0007669"/>
    <property type="project" value="UniProtKB-SubCell"/>
</dbReference>
<keyword evidence="4 6" id="KW-1133">Transmembrane helix</keyword>
<feature type="transmembrane region" description="Helical" evidence="6">
    <location>
        <begin position="128"/>
        <end position="149"/>
    </location>
</feature>
<keyword evidence="2" id="KW-1003">Cell membrane</keyword>
<dbReference type="PANTHER" id="PTHR43124">
    <property type="entry name" value="PURINE EFFLUX PUMP PBUE"/>
    <property type="match status" value="1"/>
</dbReference>
<dbReference type="AlphaFoldDB" id="A0A916VYB0"/>
<feature type="transmembrane region" description="Helical" evidence="6">
    <location>
        <begin position="155"/>
        <end position="175"/>
    </location>
</feature>
<feature type="transmembrane region" description="Helical" evidence="6">
    <location>
        <begin position="94"/>
        <end position="116"/>
    </location>
</feature>
<feature type="transmembrane region" description="Helical" evidence="6">
    <location>
        <begin position="70"/>
        <end position="88"/>
    </location>
</feature>
<dbReference type="Proteomes" id="UP000636264">
    <property type="component" value="Unassembled WGS sequence"/>
</dbReference>
<keyword evidence="9" id="KW-1185">Reference proteome</keyword>
<dbReference type="InterPro" id="IPR011701">
    <property type="entry name" value="MFS"/>
</dbReference>
<protein>
    <submittedName>
        <fullName evidence="8">MFS transporter</fullName>
    </submittedName>
</protein>
<dbReference type="CDD" id="cd17324">
    <property type="entry name" value="MFS_NepI_like"/>
    <property type="match status" value="1"/>
</dbReference>
<keyword evidence="5 6" id="KW-0472">Membrane</keyword>
<feature type="domain" description="Major facilitator superfamily (MFS) profile" evidence="7">
    <location>
        <begin position="4"/>
        <end position="374"/>
    </location>
</feature>
<dbReference type="InterPro" id="IPR020846">
    <property type="entry name" value="MFS_dom"/>
</dbReference>
<feature type="transmembrane region" description="Helical" evidence="6">
    <location>
        <begin position="195"/>
        <end position="222"/>
    </location>
</feature>
<dbReference type="InterPro" id="IPR036259">
    <property type="entry name" value="MFS_trans_sf"/>
</dbReference>
<organism evidence="8 9">
    <name type="scientific">Nitratireductor aestuarii</name>
    <dbReference type="NCBI Taxonomy" id="1735103"/>
    <lineage>
        <taxon>Bacteria</taxon>
        <taxon>Pseudomonadati</taxon>
        <taxon>Pseudomonadota</taxon>
        <taxon>Alphaproteobacteria</taxon>
        <taxon>Hyphomicrobiales</taxon>
        <taxon>Phyllobacteriaceae</taxon>
        <taxon>Nitratireductor</taxon>
    </lineage>
</organism>
<reference evidence="8" key="1">
    <citation type="journal article" date="2014" name="Int. J. Syst. Evol. Microbiol.">
        <title>Complete genome sequence of Corynebacterium casei LMG S-19264T (=DSM 44701T), isolated from a smear-ripened cheese.</title>
        <authorList>
            <consortium name="US DOE Joint Genome Institute (JGI-PGF)"/>
            <person name="Walter F."/>
            <person name="Albersmeier A."/>
            <person name="Kalinowski J."/>
            <person name="Ruckert C."/>
        </authorList>
    </citation>
    <scope>NUCLEOTIDE SEQUENCE</scope>
    <source>
        <strain evidence="8">CGMCC 1.15320</strain>
    </source>
</reference>
<feature type="transmembrane region" description="Helical" evidence="6">
    <location>
        <begin position="41"/>
        <end position="61"/>
    </location>
</feature>
<proteinExistence type="predicted"/>
<comment type="caution">
    <text evidence="8">The sequence shown here is derived from an EMBL/GenBank/DDBJ whole genome shotgun (WGS) entry which is preliminary data.</text>
</comment>
<feature type="transmembrane region" description="Helical" evidence="6">
    <location>
        <begin position="295"/>
        <end position="314"/>
    </location>
</feature>
<evidence type="ECO:0000256" key="3">
    <source>
        <dbReference type="ARBA" id="ARBA00022692"/>
    </source>
</evidence>
<feature type="transmembrane region" description="Helical" evidence="6">
    <location>
        <begin position="266"/>
        <end position="289"/>
    </location>
</feature>
<dbReference type="PANTHER" id="PTHR43124:SF3">
    <property type="entry name" value="CHLORAMPHENICOL EFFLUX PUMP RV0191"/>
    <property type="match status" value="1"/>
</dbReference>
<dbReference type="EMBL" id="BMIF01000001">
    <property type="protein sequence ID" value="GGA51750.1"/>
    <property type="molecule type" value="Genomic_DNA"/>
</dbReference>
<comment type="subcellular location">
    <subcellularLocation>
        <location evidence="1">Cell membrane</location>
        <topology evidence="1">Multi-pass membrane protein</topology>
    </subcellularLocation>
</comment>
<dbReference type="PROSITE" id="PS50850">
    <property type="entry name" value="MFS"/>
    <property type="match status" value="1"/>
</dbReference>
<evidence type="ECO:0000256" key="6">
    <source>
        <dbReference type="SAM" id="Phobius"/>
    </source>
</evidence>
<evidence type="ECO:0000256" key="1">
    <source>
        <dbReference type="ARBA" id="ARBA00004651"/>
    </source>
</evidence>
<accession>A0A916VYB0</accession>
<dbReference type="SUPFAM" id="SSF103473">
    <property type="entry name" value="MFS general substrate transporter"/>
    <property type="match status" value="1"/>
</dbReference>
<dbReference type="InterPro" id="IPR001958">
    <property type="entry name" value="Tet-R_TetA/multi-R_MdtG-like"/>
</dbReference>
<dbReference type="Pfam" id="PF07690">
    <property type="entry name" value="MFS_1"/>
    <property type="match status" value="1"/>
</dbReference>
<gene>
    <name evidence="8" type="ORF">GCM10011385_01330</name>
</gene>
<feature type="transmembrane region" description="Helical" evidence="6">
    <location>
        <begin position="353"/>
        <end position="372"/>
    </location>
</feature>
<evidence type="ECO:0000313" key="9">
    <source>
        <dbReference type="Proteomes" id="UP000636264"/>
    </source>
</evidence>
<feature type="transmembrane region" description="Helical" evidence="6">
    <location>
        <begin position="228"/>
        <end position="254"/>
    </location>
</feature>
<reference evidence="8" key="2">
    <citation type="submission" date="2020-09" db="EMBL/GenBank/DDBJ databases">
        <authorList>
            <person name="Sun Q."/>
            <person name="Zhou Y."/>
        </authorList>
    </citation>
    <scope>NUCLEOTIDE SEQUENCE</scope>
    <source>
        <strain evidence="8">CGMCC 1.15320</strain>
    </source>
</reference>
<keyword evidence="3 6" id="KW-0812">Transmembrane</keyword>
<dbReference type="Gene3D" id="1.20.1250.20">
    <property type="entry name" value="MFS general substrate transporter like domains"/>
    <property type="match status" value="2"/>
</dbReference>
<dbReference type="RefSeq" id="WP_188719005.1">
    <property type="nucleotide sequence ID" value="NZ_BMIF01000001.1"/>
</dbReference>
<evidence type="ECO:0000256" key="5">
    <source>
        <dbReference type="ARBA" id="ARBA00023136"/>
    </source>
</evidence>
<feature type="transmembrane region" description="Helical" evidence="6">
    <location>
        <begin position="326"/>
        <end position="347"/>
    </location>
</feature>
<dbReference type="GO" id="GO:0022857">
    <property type="term" value="F:transmembrane transporter activity"/>
    <property type="evidence" value="ECO:0007669"/>
    <property type="project" value="InterPro"/>
</dbReference>
<name>A0A916VYB0_9HYPH</name>
<evidence type="ECO:0000313" key="8">
    <source>
        <dbReference type="EMBL" id="GGA51750.1"/>
    </source>
</evidence>
<dbReference type="PRINTS" id="PR01035">
    <property type="entry name" value="TCRTETA"/>
</dbReference>
<sequence>MHIQGISLFAIAFLVGADELLLGPILTPIGNDFSVKPESVTLFVTAYSLGNAVCAFFFGALSDRYGRMQVLIPASIVFAGASVATALTECFSCALFFRVVTGAASAGMLPIAFAIAADTGTSRAIRSVAFVQAGLTLGMVTSPSLGALLTELFSWRIAFAALGIAALPFALMAMLIRTAPIPAESISQPVSRARLLVPGSVGALIAMGFGLGGGTAIFTLIGERLRDIAGLGTGTIGGVYALLGIVSVIGNVAMPRISARFGDGRHIMRCALVVCLTMNAVVFVTPAGWPLAFALPLWALAAGIGSPALMNYIAELATARRGALMALGMTAMHGGLAVTSGLAGMTYTMGPEWTAALGTLLFALAILALRPAKGPAESETRHRTVDP</sequence>
<dbReference type="InterPro" id="IPR050189">
    <property type="entry name" value="MFS_Efflux_Transporters"/>
</dbReference>
<evidence type="ECO:0000256" key="2">
    <source>
        <dbReference type="ARBA" id="ARBA00022475"/>
    </source>
</evidence>
<evidence type="ECO:0000256" key="4">
    <source>
        <dbReference type="ARBA" id="ARBA00022989"/>
    </source>
</evidence>